<feature type="region of interest" description="Disordered" evidence="1">
    <location>
        <begin position="33"/>
        <end position="59"/>
    </location>
</feature>
<evidence type="ECO:0000256" key="1">
    <source>
        <dbReference type="SAM" id="MobiDB-lite"/>
    </source>
</evidence>
<reference evidence="2" key="1">
    <citation type="submission" date="2021-04" db="EMBL/GenBank/DDBJ databases">
        <authorList>
            <person name="Hartkoorn R.C."/>
            <person name="Beaudoing E."/>
            <person name="Hot D."/>
        </authorList>
    </citation>
    <scope>NUCLEOTIDE SEQUENCE</scope>
    <source>
        <strain evidence="2">NRRL B-16292</strain>
    </source>
</reference>
<proteinExistence type="predicted"/>
<organism evidence="2 3">
    <name type="scientific">Dactylosporangium fulvum</name>
    <dbReference type="NCBI Taxonomy" id="53359"/>
    <lineage>
        <taxon>Bacteria</taxon>
        <taxon>Bacillati</taxon>
        <taxon>Actinomycetota</taxon>
        <taxon>Actinomycetes</taxon>
        <taxon>Micromonosporales</taxon>
        <taxon>Micromonosporaceae</taxon>
        <taxon>Dactylosporangium</taxon>
    </lineage>
</organism>
<protein>
    <submittedName>
        <fullName evidence="2">Uncharacterized protein</fullName>
    </submittedName>
</protein>
<name>A0ABY5W9I4_9ACTN</name>
<dbReference type="Proteomes" id="UP001059617">
    <property type="component" value="Chromosome"/>
</dbReference>
<evidence type="ECO:0000313" key="2">
    <source>
        <dbReference type="EMBL" id="UWP85679.1"/>
    </source>
</evidence>
<gene>
    <name evidence="2" type="ORF">Dfulv_16130</name>
</gene>
<feature type="compositionally biased region" description="Gly residues" evidence="1">
    <location>
        <begin position="50"/>
        <end position="59"/>
    </location>
</feature>
<dbReference type="EMBL" id="CP073720">
    <property type="protein sequence ID" value="UWP85679.1"/>
    <property type="molecule type" value="Genomic_DNA"/>
</dbReference>
<sequence length="59" mass="6088">MADIPGRRKRGVAARMPEPVEIAAHCVVSEASVNGGVKPRRRHTDNGPDDGVGGAAARA</sequence>
<evidence type="ECO:0000313" key="3">
    <source>
        <dbReference type="Proteomes" id="UP001059617"/>
    </source>
</evidence>
<reference evidence="2" key="2">
    <citation type="submission" date="2022-09" db="EMBL/GenBank/DDBJ databases">
        <title>Biosynthetic gene clusters of Dactylosporangioum fulvum.</title>
        <authorList>
            <person name="Caradec T."/>
        </authorList>
    </citation>
    <scope>NUCLEOTIDE SEQUENCE</scope>
    <source>
        <strain evidence="2">NRRL B-16292</strain>
    </source>
</reference>
<dbReference type="RefSeq" id="WP_259863858.1">
    <property type="nucleotide sequence ID" value="NZ_BAAAST010000171.1"/>
</dbReference>
<accession>A0ABY5W9I4</accession>
<keyword evidence="3" id="KW-1185">Reference proteome</keyword>